<evidence type="ECO:0000256" key="2">
    <source>
        <dbReference type="ARBA" id="ARBA00005102"/>
    </source>
</evidence>
<evidence type="ECO:0000313" key="17">
    <source>
        <dbReference type="Proteomes" id="UP000186108"/>
    </source>
</evidence>
<accession>A0A1B1JZF8</accession>
<evidence type="ECO:0000256" key="8">
    <source>
        <dbReference type="ARBA" id="ARBA00022857"/>
    </source>
</evidence>
<dbReference type="GO" id="GO:0047091">
    <property type="term" value="F:L-lysine 6-monooxygenase (NADPH) activity"/>
    <property type="evidence" value="ECO:0007669"/>
    <property type="project" value="UniProtKB-EC"/>
</dbReference>
<keyword evidence="10 16" id="KW-0503">Monooxygenase</keyword>
<comment type="cofactor">
    <cofactor evidence="1">
        <name>FAD</name>
        <dbReference type="ChEBI" id="CHEBI:57692"/>
    </cofactor>
</comment>
<evidence type="ECO:0000256" key="3">
    <source>
        <dbReference type="ARBA" id="ARBA00007588"/>
    </source>
</evidence>
<keyword evidence="8" id="KW-0521">NADP</keyword>
<dbReference type="Pfam" id="PF13434">
    <property type="entry name" value="Lys_Orn_oxgnase"/>
    <property type="match status" value="1"/>
</dbReference>
<evidence type="ECO:0000256" key="6">
    <source>
        <dbReference type="ARBA" id="ARBA00022630"/>
    </source>
</evidence>
<dbReference type="SMR" id="A0A1B1JZF8"/>
<dbReference type="PATRIC" id="fig|37919.13.peg.1017"/>
<dbReference type="SUPFAM" id="SSF51905">
    <property type="entry name" value="FAD/NAD(P)-binding domain"/>
    <property type="match status" value="2"/>
</dbReference>
<gene>
    <name evidence="16" type="ORF">R1CP_04995</name>
</gene>
<keyword evidence="7" id="KW-0274">FAD</keyword>
<dbReference type="InterPro" id="IPR036188">
    <property type="entry name" value="FAD/NAD-bd_sf"/>
</dbReference>
<evidence type="ECO:0000256" key="4">
    <source>
        <dbReference type="ARBA" id="ARBA00013076"/>
    </source>
</evidence>
<sequence length="503" mass="55733">MIKSDPDRSSGAEFAAARAGSTWYCAGNKDRLHYLFEGGRRLGRVRRGVEDGQRAMSESPETVGTDLPVRDVVGVGFGPANLALAIAIEEHNAECPPRERISAQFFEKQDRFGWHPGMLLDGATMQIAFPKDLVTFRNPRSAFTFFNYLFDQGRLVDFVNHQTFFPTRHEFHDYLQWAARRVDADVRYGTAVETVRGIRGDDGVIDRFEVRAADGSTVIARNVVMGAGLRERIPEWANPSARCFHNHQFLFRLGEMPAPVHHRFVVLGAGQSAAEIVQYLHGNYPEAEVHSVFSRYGYSPADDSPYANRIFDPEAVDDLHGAPEAERLRLLDVHRSTNYSVVDIELINELYATEYQERVRGRRRLFMRRASEIIAVDETSDGIEVAVRSGVDGLTDTLACDALILATGFTPAPLEPLLGDLAPQTHPPRDVGRDYRLAVSPDVTAGIYLQGGTEKTHGITSSLLSNVAVRAGEIVTSVVTRRGRNGTLASVNAQDTYATSEAR</sequence>
<comment type="catalytic activity">
    <reaction evidence="15">
        <text>L-lysine + NADPH + O2 = N(6)-hydroxy-L-lysine + NADP(+) + H2O</text>
        <dbReference type="Rhea" id="RHEA:23228"/>
        <dbReference type="ChEBI" id="CHEBI:15377"/>
        <dbReference type="ChEBI" id="CHEBI:15379"/>
        <dbReference type="ChEBI" id="CHEBI:32551"/>
        <dbReference type="ChEBI" id="CHEBI:57783"/>
        <dbReference type="ChEBI" id="CHEBI:57820"/>
        <dbReference type="ChEBI" id="CHEBI:58349"/>
        <dbReference type="EC" id="1.14.13.59"/>
    </reaction>
</comment>
<evidence type="ECO:0000256" key="12">
    <source>
        <dbReference type="ARBA" id="ARBA00031158"/>
    </source>
</evidence>
<dbReference type="InterPro" id="IPR025700">
    <property type="entry name" value="Lys/Orn_oxygenase"/>
</dbReference>
<dbReference type="EMBL" id="CP009111">
    <property type="protein sequence ID" value="ANS25736.1"/>
    <property type="molecule type" value="Genomic_DNA"/>
</dbReference>
<evidence type="ECO:0000256" key="5">
    <source>
        <dbReference type="ARBA" id="ARBA00016406"/>
    </source>
</evidence>
<evidence type="ECO:0000313" key="16">
    <source>
        <dbReference type="EMBL" id="ANS25736.1"/>
    </source>
</evidence>
<evidence type="ECO:0000256" key="14">
    <source>
        <dbReference type="ARBA" id="ARBA00032738"/>
    </source>
</evidence>
<evidence type="ECO:0000256" key="1">
    <source>
        <dbReference type="ARBA" id="ARBA00001974"/>
    </source>
</evidence>
<keyword evidence="6" id="KW-0285">Flavoprotein</keyword>
<protein>
    <recommendedName>
        <fullName evidence="5">L-lysine N6-monooxygenase MbtG</fullName>
        <ecNumber evidence="4">1.14.13.59</ecNumber>
    </recommendedName>
    <alternativeName>
        <fullName evidence="14">Lysine 6-N-hydroxylase</fullName>
    </alternativeName>
    <alternativeName>
        <fullName evidence="13">Lysine N6-hydroxylase</fullName>
    </alternativeName>
    <alternativeName>
        <fullName evidence="11">Lysine-N-oxygenase</fullName>
    </alternativeName>
    <alternativeName>
        <fullName evidence="12">Mycobactin synthase protein G</fullName>
    </alternativeName>
</protein>
<evidence type="ECO:0000256" key="15">
    <source>
        <dbReference type="ARBA" id="ARBA00048407"/>
    </source>
</evidence>
<evidence type="ECO:0000256" key="9">
    <source>
        <dbReference type="ARBA" id="ARBA00023002"/>
    </source>
</evidence>
<evidence type="ECO:0000256" key="11">
    <source>
        <dbReference type="ARBA" id="ARBA00029939"/>
    </source>
</evidence>
<comment type="similarity">
    <text evidence="3">Belongs to the lysine N(6)-hydroxylase/L-ornithine N(5)-oxygenase family.</text>
</comment>
<dbReference type="Gene3D" id="3.50.50.60">
    <property type="entry name" value="FAD/NAD(P)-binding domain"/>
    <property type="match status" value="1"/>
</dbReference>
<reference evidence="16 17" key="1">
    <citation type="submission" date="2014-07" db="EMBL/GenBank/DDBJ databases">
        <authorList>
            <person name="Zhang J.E."/>
            <person name="Yang H."/>
            <person name="Guo J."/>
            <person name="Deng Z."/>
            <person name="Luo H."/>
            <person name="Luo M."/>
            <person name="Zhao B."/>
        </authorList>
    </citation>
    <scope>NUCLEOTIDE SEQUENCE [LARGE SCALE GENOMIC DNA]</scope>
    <source>
        <strain evidence="16 17">1CP</strain>
    </source>
</reference>
<evidence type="ECO:0000256" key="13">
    <source>
        <dbReference type="ARBA" id="ARBA00032493"/>
    </source>
</evidence>
<dbReference type="EC" id="1.14.13.59" evidence="4"/>
<dbReference type="PANTHER" id="PTHR42802:SF1">
    <property type="entry name" value="L-ORNITHINE N(5)-MONOOXYGENASE"/>
    <property type="match status" value="1"/>
</dbReference>
<evidence type="ECO:0000256" key="7">
    <source>
        <dbReference type="ARBA" id="ARBA00022827"/>
    </source>
</evidence>
<organism evidence="16 17">
    <name type="scientific">Rhodococcus opacus</name>
    <name type="common">Nocardia opaca</name>
    <dbReference type="NCBI Taxonomy" id="37919"/>
    <lineage>
        <taxon>Bacteria</taxon>
        <taxon>Bacillati</taxon>
        <taxon>Actinomycetota</taxon>
        <taxon>Actinomycetes</taxon>
        <taxon>Mycobacteriales</taxon>
        <taxon>Nocardiaceae</taxon>
        <taxon>Rhodococcus</taxon>
    </lineage>
</organism>
<name>A0A1B1JZF8_RHOOP</name>
<comment type="pathway">
    <text evidence="2">Siderophore biosynthesis; mycobactin biosynthesis.</text>
</comment>
<dbReference type="AlphaFoldDB" id="A0A1B1JZF8"/>
<evidence type="ECO:0000256" key="10">
    <source>
        <dbReference type="ARBA" id="ARBA00023033"/>
    </source>
</evidence>
<dbReference type="Proteomes" id="UP000186108">
    <property type="component" value="Chromosome"/>
</dbReference>
<dbReference type="PANTHER" id="PTHR42802">
    <property type="entry name" value="MONOOXYGENASE"/>
    <property type="match status" value="1"/>
</dbReference>
<keyword evidence="9" id="KW-0560">Oxidoreductase</keyword>
<proteinExistence type="inferred from homology"/>